<keyword evidence="4" id="KW-0675">Receptor</keyword>
<dbReference type="GO" id="GO:0019955">
    <property type="term" value="F:cytokine binding"/>
    <property type="evidence" value="ECO:0007669"/>
    <property type="project" value="TreeGrafter"/>
</dbReference>
<evidence type="ECO:0000313" key="8">
    <source>
        <dbReference type="EMBL" id="VEN47562.1"/>
    </source>
</evidence>
<evidence type="ECO:0000256" key="1">
    <source>
        <dbReference type="ARBA" id="ARBA00022729"/>
    </source>
</evidence>
<gene>
    <name evidence="8" type="ORF">CALMAC_LOCUS9289</name>
</gene>
<keyword evidence="6" id="KW-1133">Transmembrane helix</keyword>
<dbReference type="InterPro" id="IPR013783">
    <property type="entry name" value="Ig-like_fold"/>
</dbReference>
<dbReference type="AlphaFoldDB" id="A0A653CI15"/>
<feature type="non-terminal residue" evidence="8">
    <location>
        <position position="1"/>
    </location>
</feature>
<evidence type="ECO:0000256" key="2">
    <source>
        <dbReference type="ARBA" id="ARBA00022737"/>
    </source>
</evidence>
<dbReference type="GO" id="GO:0043235">
    <property type="term" value="C:receptor complex"/>
    <property type="evidence" value="ECO:0007669"/>
    <property type="project" value="TreeGrafter"/>
</dbReference>
<dbReference type="PROSITE" id="PS50853">
    <property type="entry name" value="FN3"/>
    <property type="match status" value="2"/>
</dbReference>
<dbReference type="InterPro" id="IPR050379">
    <property type="entry name" value="Type-I_Cytokine_Rcpt"/>
</dbReference>
<dbReference type="Pfam" id="PF00041">
    <property type="entry name" value="fn3"/>
    <property type="match status" value="1"/>
</dbReference>
<dbReference type="SMART" id="SM00060">
    <property type="entry name" value="FN3"/>
    <property type="match status" value="2"/>
</dbReference>
<keyword evidence="1" id="KW-0732">Signal</keyword>
<dbReference type="PANTHER" id="PTHR23036:SF151">
    <property type="entry name" value="FIBRONECTIN TYPE-III DOMAIN-CONTAINING PROTEIN"/>
    <property type="match status" value="1"/>
</dbReference>
<evidence type="ECO:0000259" key="7">
    <source>
        <dbReference type="PROSITE" id="PS50853"/>
    </source>
</evidence>
<organism evidence="8 9">
    <name type="scientific">Callosobruchus maculatus</name>
    <name type="common">Southern cowpea weevil</name>
    <name type="synonym">Pulse bruchid</name>
    <dbReference type="NCBI Taxonomy" id="64391"/>
    <lineage>
        <taxon>Eukaryota</taxon>
        <taxon>Metazoa</taxon>
        <taxon>Ecdysozoa</taxon>
        <taxon>Arthropoda</taxon>
        <taxon>Hexapoda</taxon>
        <taxon>Insecta</taxon>
        <taxon>Pterygota</taxon>
        <taxon>Neoptera</taxon>
        <taxon>Endopterygota</taxon>
        <taxon>Coleoptera</taxon>
        <taxon>Polyphaga</taxon>
        <taxon>Cucujiformia</taxon>
        <taxon>Chrysomeloidea</taxon>
        <taxon>Chrysomelidae</taxon>
        <taxon>Bruchinae</taxon>
        <taxon>Bruchini</taxon>
        <taxon>Callosobruchus</taxon>
    </lineage>
</organism>
<keyword evidence="5" id="KW-0325">Glycoprotein</keyword>
<dbReference type="GO" id="GO:0004896">
    <property type="term" value="F:cytokine receptor activity"/>
    <property type="evidence" value="ECO:0007669"/>
    <property type="project" value="TreeGrafter"/>
</dbReference>
<dbReference type="CDD" id="cd00063">
    <property type="entry name" value="FN3"/>
    <property type="match status" value="2"/>
</dbReference>
<dbReference type="Proteomes" id="UP000410492">
    <property type="component" value="Unassembled WGS sequence"/>
</dbReference>
<keyword evidence="6" id="KW-0472">Membrane</keyword>
<feature type="domain" description="Fibronectin type-III" evidence="7">
    <location>
        <begin position="75"/>
        <end position="166"/>
    </location>
</feature>
<reference evidence="8 9" key="1">
    <citation type="submission" date="2019-01" db="EMBL/GenBank/DDBJ databases">
        <authorList>
            <person name="Sayadi A."/>
        </authorList>
    </citation>
    <scope>NUCLEOTIDE SEQUENCE [LARGE SCALE GENOMIC DNA]</scope>
</reference>
<dbReference type="SUPFAM" id="SSF49265">
    <property type="entry name" value="Fibronectin type III"/>
    <property type="match status" value="1"/>
</dbReference>
<keyword evidence="9" id="KW-1185">Reference proteome</keyword>
<keyword evidence="6" id="KW-0812">Transmembrane</keyword>
<dbReference type="InterPro" id="IPR003961">
    <property type="entry name" value="FN3_dom"/>
</dbReference>
<dbReference type="OrthoDB" id="6418794at2759"/>
<protein>
    <recommendedName>
        <fullName evidence="7">Fibronectin type-III domain-containing protein</fullName>
    </recommendedName>
</protein>
<dbReference type="GO" id="GO:0009897">
    <property type="term" value="C:external side of plasma membrane"/>
    <property type="evidence" value="ECO:0007669"/>
    <property type="project" value="TreeGrafter"/>
</dbReference>
<feature type="domain" description="Fibronectin type-III" evidence="7">
    <location>
        <begin position="170"/>
        <end position="269"/>
    </location>
</feature>
<evidence type="ECO:0000256" key="6">
    <source>
        <dbReference type="SAM" id="Phobius"/>
    </source>
</evidence>
<dbReference type="EMBL" id="CAACVG010007899">
    <property type="protein sequence ID" value="VEN47562.1"/>
    <property type="molecule type" value="Genomic_DNA"/>
</dbReference>
<dbReference type="PANTHER" id="PTHR23036">
    <property type="entry name" value="CYTOKINE RECEPTOR"/>
    <property type="match status" value="1"/>
</dbReference>
<accession>A0A653CI15</accession>
<dbReference type="Gene3D" id="2.60.40.10">
    <property type="entry name" value="Immunoglobulins"/>
    <property type="match status" value="2"/>
</dbReference>
<proteinExistence type="predicted"/>
<sequence length="425" mass="49074">LISPRTTSRQRWFEISFFVWVYATIFLDCTLCVLHSQVISSARSMIPLGSWVVLGYLLRTTVYCGSNRELIPLEAPGNLTYVDFEDRDVLIKWDPVDPASVRGTFRGYLVRVWNHALSQVYAIPPDVTSTAIQFFPYSRNFITVAVRNDKYVGPRSQAVSFEAPQTEPNMPQLFEHYVLGNHSVLLQWSAPTQPNGVLIGYDVYCAEMRGDEVDERSTIRYFISGSENLQAKLTGLKAETKYYVQVAGVNCAGEGDRKAIEVELEAHEPYPPSMPSFRYKIDYNLTDKEEMNRKRCNRTRLQNSLQDWGDPYVLTNKEQDKIVTLGSKKEWSHTSCLVNTMIKWIPDVNSNNPGEYFYVKYRIKGDPEYIKSTPQFDEDYMILENFNACVNYEVILVAVDGEYETESEMQETPAIMFMHYHHQRY</sequence>
<evidence type="ECO:0000256" key="5">
    <source>
        <dbReference type="ARBA" id="ARBA00023180"/>
    </source>
</evidence>
<name>A0A653CI15_CALMS</name>
<keyword evidence="2" id="KW-0677">Repeat</keyword>
<keyword evidence="3" id="KW-1015">Disulfide bond</keyword>
<dbReference type="InterPro" id="IPR036116">
    <property type="entry name" value="FN3_sf"/>
</dbReference>
<evidence type="ECO:0000256" key="4">
    <source>
        <dbReference type="ARBA" id="ARBA00023170"/>
    </source>
</evidence>
<evidence type="ECO:0000256" key="3">
    <source>
        <dbReference type="ARBA" id="ARBA00023157"/>
    </source>
</evidence>
<feature type="transmembrane region" description="Helical" evidence="6">
    <location>
        <begin position="12"/>
        <end position="36"/>
    </location>
</feature>
<evidence type="ECO:0000313" key="9">
    <source>
        <dbReference type="Proteomes" id="UP000410492"/>
    </source>
</evidence>